<evidence type="ECO:0000313" key="3">
    <source>
        <dbReference type="Proteomes" id="UP001054821"/>
    </source>
</evidence>
<gene>
    <name evidence="2" type="ORF">L3X38_033678</name>
</gene>
<reference evidence="2 3" key="1">
    <citation type="journal article" date="2022" name="G3 (Bethesda)">
        <title>Whole-genome sequence and methylome profiling of the almond [Prunus dulcis (Mill.) D.A. Webb] cultivar 'Nonpareil'.</title>
        <authorList>
            <person name="D'Amico-Willman K.M."/>
            <person name="Ouma W.Z."/>
            <person name="Meulia T."/>
            <person name="Sideli G.M."/>
            <person name="Gradziel T.M."/>
            <person name="Fresnedo-Ramirez J."/>
        </authorList>
    </citation>
    <scope>NUCLEOTIDE SEQUENCE [LARGE SCALE GENOMIC DNA]</scope>
    <source>
        <strain evidence="2">Clone GOH B32 T37-40</strain>
    </source>
</reference>
<proteinExistence type="predicted"/>
<protein>
    <recommendedName>
        <fullName evidence="1">RNase H type-1 domain-containing protein</fullName>
    </recommendedName>
</protein>
<sequence length="158" mass="17938">MAPKLDLEKAYDLLEWNYIRACLIKFGFNVDYPQAPEQLNHLVKKKNDILMEIKWHLPPTAWIKINFDGYVINSQASTGFVIQNNDGHVLLAGANNIGENSINVAEGVALRDGLTDAIDRDIWHLNSSTASVRFQHVFREVNFTASWAMGSHRKNFVL</sequence>
<organism evidence="2 3">
    <name type="scientific">Prunus dulcis</name>
    <name type="common">Almond</name>
    <name type="synonym">Amygdalus dulcis</name>
    <dbReference type="NCBI Taxonomy" id="3755"/>
    <lineage>
        <taxon>Eukaryota</taxon>
        <taxon>Viridiplantae</taxon>
        <taxon>Streptophyta</taxon>
        <taxon>Embryophyta</taxon>
        <taxon>Tracheophyta</taxon>
        <taxon>Spermatophyta</taxon>
        <taxon>Magnoliopsida</taxon>
        <taxon>eudicotyledons</taxon>
        <taxon>Gunneridae</taxon>
        <taxon>Pentapetalae</taxon>
        <taxon>rosids</taxon>
        <taxon>fabids</taxon>
        <taxon>Rosales</taxon>
        <taxon>Rosaceae</taxon>
        <taxon>Amygdaloideae</taxon>
        <taxon>Amygdaleae</taxon>
        <taxon>Prunus</taxon>
    </lineage>
</organism>
<accession>A0AAD4VGF2</accession>
<dbReference type="Pfam" id="PF13456">
    <property type="entry name" value="RVT_3"/>
    <property type="match status" value="1"/>
</dbReference>
<dbReference type="GO" id="GO:0004523">
    <property type="term" value="F:RNA-DNA hybrid ribonuclease activity"/>
    <property type="evidence" value="ECO:0007669"/>
    <property type="project" value="InterPro"/>
</dbReference>
<dbReference type="InterPro" id="IPR036397">
    <property type="entry name" value="RNaseH_sf"/>
</dbReference>
<dbReference type="PANTHER" id="PTHR47723:SF23">
    <property type="entry name" value="REVERSE TRANSCRIPTASE-LIKE PROTEIN"/>
    <property type="match status" value="1"/>
</dbReference>
<dbReference type="AlphaFoldDB" id="A0AAD4VGF2"/>
<comment type="caution">
    <text evidence="2">The sequence shown here is derived from an EMBL/GenBank/DDBJ whole genome shotgun (WGS) entry which is preliminary data.</text>
</comment>
<evidence type="ECO:0000259" key="1">
    <source>
        <dbReference type="Pfam" id="PF13456"/>
    </source>
</evidence>
<evidence type="ECO:0000313" key="2">
    <source>
        <dbReference type="EMBL" id="KAI5324605.1"/>
    </source>
</evidence>
<dbReference type="InterPro" id="IPR002156">
    <property type="entry name" value="RNaseH_domain"/>
</dbReference>
<dbReference type="PANTHER" id="PTHR47723">
    <property type="entry name" value="OS05G0353850 PROTEIN"/>
    <property type="match status" value="1"/>
</dbReference>
<dbReference type="Gene3D" id="3.30.420.10">
    <property type="entry name" value="Ribonuclease H-like superfamily/Ribonuclease H"/>
    <property type="match status" value="1"/>
</dbReference>
<keyword evidence="3" id="KW-1185">Reference proteome</keyword>
<dbReference type="EMBL" id="JAJFAZ020000006">
    <property type="protein sequence ID" value="KAI5324605.1"/>
    <property type="molecule type" value="Genomic_DNA"/>
</dbReference>
<dbReference type="Proteomes" id="UP001054821">
    <property type="component" value="Chromosome 6"/>
</dbReference>
<feature type="domain" description="RNase H type-1" evidence="1">
    <location>
        <begin position="66"/>
        <end position="125"/>
    </location>
</feature>
<dbReference type="GO" id="GO:0003676">
    <property type="term" value="F:nucleic acid binding"/>
    <property type="evidence" value="ECO:0007669"/>
    <property type="project" value="InterPro"/>
</dbReference>
<dbReference type="InterPro" id="IPR053151">
    <property type="entry name" value="RNase_H-like"/>
</dbReference>
<name>A0AAD4VGF2_PRUDU</name>